<dbReference type="InterPro" id="IPR014541">
    <property type="entry name" value="Amdntrnsf_FN0238"/>
</dbReference>
<name>A0A1I4VLR3_9GAMM</name>
<gene>
    <name evidence="1" type="ORF">SAMN05216289_102200</name>
</gene>
<dbReference type="STRING" id="578942.SAMN05216289_102200"/>
<protein>
    <recommendedName>
        <fullName evidence="3">N-Dimethylarginine dimethylaminohydrolase</fullName>
    </recommendedName>
</protein>
<evidence type="ECO:0008006" key="3">
    <source>
        <dbReference type="Google" id="ProtNLM"/>
    </source>
</evidence>
<evidence type="ECO:0000313" key="1">
    <source>
        <dbReference type="EMBL" id="SFN01926.1"/>
    </source>
</evidence>
<dbReference type="AlphaFoldDB" id="A0A1I4VLR3"/>
<dbReference type="PANTHER" id="PTHR43224">
    <property type="entry name" value="AMIDINOTRANSFERASE"/>
    <property type="match status" value="1"/>
</dbReference>
<evidence type="ECO:0000313" key="2">
    <source>
        <dbReference type="Proteomes" id="UP000198575"/>
    </source>
</evidence>
<keyword evidence="2" id="KW-1185">Reference proteome</keyword>
<dbReference type="Pfam" id="PF19420">
    <property type="entry name" value="DDAH_eukar"/>
    <property type="match status" value="1"/>
</dbReference>
<accession>A0A1I4VLR3</accession>
<dbReference type="Proteomes" id="UP000198575">
    <property type="component" value="Unassembled WGS sequence"/>
</dbReference>
<reference evidence="1 2" key="1">
    <citation type="submission" date="2016-10" db="EMBL/GenBank/DDBJ databases">
        <authorList>
            <person name="de Groot N.N."/>
        </authorList>
    </citation>
    <scope>NUCLEOTIDE SEQUENCE [LARGE SCALE GENOMIC DNA]</scope>
    <source>
        <strain evidence="1 2">CGMCC 1.7659</strain>
    </source>
</reference>
<dbReference type="Gene3D" id="3.75.10.10">
    <property type="entry name" value="L-arginine/glycine Amidinotransferase, Chain A"/>
    <property type="match status" value="1"/>
</dbReference>
<organism evidence="1 2">
    <name type="scientific">Dokdonella immobilis</name>
    <dbReference type="NCBI Taxonomy" id="578942"/>
    <lineage>
        <taxon>Bacteria</taxon>
        <taxon>Pseudomonadati</taxon>
        <taxon>Pseudomonadota</taxon>
        <taxon>Gammaproteobacteria</taxon>
        <taxon>Lysobacterales</taxon>
        <taxon>Rhodanobacteraceae</taxon>
        <taxon>Dokdonella</taxon>
    </lineage>
</organism>
<dbReference type="OrthoDB" id="9788268at2"/>
<dbReference type="EMBL" id="FOVF01000002">
    <property type="protein sequence ID" value="SFN01926.1"/>
    <property type="molecule type" value="Genomic_DNA"/>
</dbReference>
<proteinExistence type="predicted"/>
<sequence>MIVTRPQDFLDAVATRAIAADLPATAQAAFLISPIDFSLAAESASDNRYMDLGDAPDPLRALAEHAELARRLAEDVPVTTFPGDPLAPDGVFPNNAFATAPGRLIVGRMRHAVRRRETSRADIRAWFERLLGREVVDLSGAALVAELTGSLVIDRARGIGYCGLGERCDMAGARAMHEAFGLRLTYCFELAEGEYHTNVVLAILAGRVALIAESGFRDSADARAIASLYPDQALWLGASQKAAFAANAICLAGNRVWMSERAARALSEPQRTWLGEQGFSIGSTPLEQIEKAGGSLRCCVAEIF</sequence>
<dbReference type="RefSeq" id="WP_092404483.1">
    <property type="nucleotide sequence ID" value="NZ_FOVF01000002.1"/>
</dbReference>
<dbReference type="PANTHER" id="PTHR43224:SF1">
    <property type="entry name" value="AMIDINOTRANSFERASE"/>
    <property type="match status" value="1"/>
</dbReference>
<dbReference type="SUPFAM" id="SSF55909">
    <property type="entry name" value="Pentein"/>
    <property type="match status" value="1"/>
</dbReference>